<dbReference type="SUPFAM" id="SSF56300">
    <property type="entry name" value="Metallo-dependent phosphatases"/>
    <property type="match status" value="1"/>
</dbReference>
<comment type="caution">
    <text evidence="1">The sequence shown here is derived from an EMBL/GenBank/DDBJ whole genome shotgun (WGS) entry which is preliminary data.</text>
</comment>
<accession>A0A423KDY9</accession>
<dbReference type="InterPro" id="IPR038607">
    <property type="entry name" value="PhoD-like_sf"/>
</dbReference>
<sequence length="499" mass="55116">MILVARPLISTPAEKGTVQLWVGLFGIDNPALPTFFLGLTPNSQTPATPAPDEKLYPIDDGVKNAAGKPLNHQGVFSFPRLGAGLNHCFRIVANGVTSPLAFVSQPDAVPNTGAPLNILLTSCYYQPNGDDKALENAVAHLPSGFKPHLSLMVGDQVYLDVPVIPSWRFSLEGVQKLIGQKYYKNWCSDTLGTGGLQSVLRTAPTACIPDDHEFWNNYPLDQFQLPPLAFVNKQHWSDTAMDLYAGFQLGGPAKTPQDIPGFQRIEVDPLIILLLDTRTRRDEDFDRLMPDDAVAALKQWADDLILAKQNKAPKVGVLSAGQPLFTKPPGDFSKKYVDADLANYQQFELIEVQLERLASQGIPVVFLTGDVHWSRVCAARHGSQPTPMLYEVICSPSTMIPRSSVLDIGLDKLRGKDWPGYPEAPEEKDLTNKFGSRNSFVVSRTTQDNYFQCNGNQIAVLQFTRSGFGLDMQVTFFGVSNDSRLKQPKSTANYLLRFY</sequence>
<dbReference type="Gene3D" id="3.60.21.70">
    <property type="entry name" value="PhoD-like phosphatase"/>
    <property type="match status" value="1"/>
</dbReference>
<evidence type="ECO:0008006" key="3">
    <source>
        <dbReference type="Google" id="ProtNLM"/>
    </source>
</evidence>
<dbReference type="InterPro" id="IPR029052">
    <property type="entry name" value="Metallo-depent_PP-like"/>
</dbReference>
<dbReference type="AlphaFoldDB" id="A0A423KDY9"/>
<dbReference type="Proteomes" id="UP000285349">
    <property type="component" value="Unassembled WGS sequence"/>
</dbReference>
<name>A0A423KDY9_9PSED</name>
<organism evidence="1 2">
    <name type="scientific">Pseudomonas frederiksbergensis</name>
    <dbReference type="NCBI Taxonomy" id="104087"/>
    <lineage>
        <taxon>Bacteria</taxon>
        <taxon>Pseudomonadati</taxon>
        <taxon>Pseudomonadota</taxon>
        <taxon>Gammaproteobacteria</taxon>
        <taxon>Pseudomonadales</taxon>
        <taxon>Pseudomonadaceae</taxon>
        <taxon>Pseudomonas</taxon>
    </lineage>
</organism>
<reference evidence="1 2" key="1">
    <citation type="submission" date="2016-10" db="EMBL/GenBank/DDBJ databases">
        <title>Comparative genome analysis of multiple Pseudomonas spp. focuses on biocontrol and plant growth promoting traits.</title>
        <authorList>
            <person name="Tao X.-Y."/>
            <person name="Taylor C.G."/>
        </authorList>
    </citation>
    <scope>NUCLEOTIDE SEQUENCE [LARGE SCALE GENOMIC DNA]</scope>
    <source>
        <strain evidence="1 2">37A10</strain>
    </source>
</reference>
<dbReference type="EMBL" id="MOBQ01000006">
    <property type="protein sequence ID" value="RON50535.1"/>
    <property type="molecule type" value="Genomic_DNA"/>
</dbReference>
<protein>
    <recommendedName>
        <fullName evidence="3">PhoD-like phosphatase metallophosphatase domain-containing protein</fullName>
    </recommendedName>
</protein>
<evidence type="ECO:0000313" key="2">
    <source>
        <dbReference type="Proteomes" id="UP000285349"/>
    </source>
</evidence>
<evidence type="ECO:0000313" key="1">
    <source>
        <dbReference type="EMBL" id="RON50535.1"/>
    </source>
</evidence>
<proteinExistence type="predicted"/>
<dbReference type="OrthoDB" id="5841699at2"/>
<dbReference type="RefSeq" id="WP_123508651.1">
    <property type="nucleotide sequence ID" value="NZ_MOBQ01000006.1"/>
</dbReference>
<gene>
    <name evidence="1" type="ORF">BK666_05245</name>
</gene>